<dbReference type="EMBL" id="JAGPUO010000014">
    <property type="protein sequence ID" value="KAG5658401.1"/>
    <property type="molecule type" value="Genomic_DNA"/>
</dbReference>
<feature type="compositionally biased region" description="Basic and acidic residues" evidence="1">
    <location>
        <begin position="37"/>
        <end position="48"/>
    </location>
</feature>
<accession>A0A9P7GXK6</accession>
<comment type="caution">
    <text evidence="2">The sequence shown here is derived from an EMBL/GenBank/DDBJ whole genome shotgun (WGS) entry which is preliminary data.</text>
</comment>
<feature type="region of interest" description="Disordered" evidence="1">
    <location>
        <begin position="25"/>
        <end position="81"/>
    </location>
</feature>
<dbReference type="Proteomes" id="UP000782241">
    <property type="component" value="Unassembled WGS sequence"/>
</dbReference>
<proteinExistence type="predicted"/>
<evidence type="ECO:0000256" key="1">
    <source>
        <dbReference type="SAM" id="MobiDB-lite"/>
    </source>
</evidence>
<organism evidence="2 3">
    <name type="scientific">Fusarium avenaceum</name>
    <dbReference type="NCBI Taxonomy" id="40199"/>
    <lineage>
        <taxon>Eukaryota</taxon>
        <taxon>Fungi</taxon>
        <taxon>Dikarya</taxon>
        <taxon>Ascomycota</taxon>
        <taxon>Pezizomycotina</taxon>
        <taxon>Sordariomycetes</taxon>
        <taxon>Hypocreomycetidae</taxon>
        <taxon>Hypocreales</taxon>
        <taxon>Nectriaceae</taxon>
        <taxon>Fusarium</taxon>
        <taxon>Fusarium tricinctum species complex</taxon>
    </lineage>
</organism>
<reference evidence="2" key="1">
    <citation type="submission" date="2021-04" db="EMBL/GenBank/DDBJ databases">
        <title>Draft genome of Fusarium avenaceum strain F156N33, isolated from an atmospheric sample in Virginia.</title>
        <authorList>
            <person name="Yang S."/>
            <person name="Vinatzer B.A."/>
            <person name="Coleman J."/>
        </authorList>
    </citation>
    <scope>NUCLEOTIDE SEQUENCE</scope>
    <source>
        <strain evidence="2">F156N33</strain>
    </source>
</reference>
<sequence length="348" mass="39634">MICPKWLPIARATLPVPTRFALRRNTRSSSSSGVAGFRDRISLEENPRRPSTRGPRASTKKSDTNSKPNSPTGYGFEPSGLRDGKHMLTIDGLPTSLRAADFHRLATDKLSGWGNLINEVRQERDPWTMEPLGKYHVAFSSSAAASLFRHKFERILRIAQVKNRCKTELWASKVPPALLDAGRDPASELERFTILPGSYQGRLDAHQGRVKGKMAWQHVMDAIVKSSRVKTRPSAVLIELPQATFSAAELKAMIHQDGVDSGHRWRTDVLFHLSETLGFRKDVFKNTTRVPLQDDVDFRHKHSSRFVMICENPETAWRFIRSWNQRILEYDMEGVMMRNRVKVSYIEI</sequence>
<dbReference type="AlphaFoldDB" id="A0A9P7GXK6"/>
<keyword evidence="3" id="KW-1185">Reference proteome</keyword>
<protein>
    <submittedName>
        <fullName evidence="2">Uncharacterized protein</fullName>
    </submittedName>
</protein>
<name>A0A9P7GXK6_9HYPO</name>
<evidence type="ECO:0000313" key="3">
    <source>
        <dbReference type="Proteomes" id="UP000782241"/>
    </source>
</evidence>
<evidence type="ECO:0000313" key="2">
    <source>
        <dbReference type="EMBL" id="KAG5658401.1"/>
    </source>
</evidence>
<gene>
    <name evidence="2" type="ORF">KAF25_010582</name>
</gene>